<feature type="region of interest" description="Disordered" evidence="1">
    <location>
        <begin position="383"/>
        <end position="408"/>
    </location>
</feature>
<feature type="region of interest" description="Disordered" evidence="1">
    <location>
        <begin position="840"/>
        <end position="873"/>
    </location>
</feature>
<dbReference type="AlphaFoldDB" id="A0A251U530"/>
<feature type="compositionally biased region" description="Basic and acidic residues" evidence="1">
    <location>
        <begin position="308"/>
        <end position="320"/>
    </location>
</feature>
<feature type="compositionally biased region" description="Low complexity" evidence="1">
    <location>
        <begin position="334"/>
        <end position="353"/>
    </location>
</feature>
<dbReference type="PANTHER" id="PTHR31008:SF5">
    <property type="entry name" value="EXPRESSED PROTEIN"/>
    <property type="match status" value="1"/>
</dbReference>
<feature type="compositionally biased region" description="Polar residues" evidence="1">
    <location>
        <begin position="457"/>
        <end position="468"/>
    </location>
</feature>
<evidence type="ECO:0000313" key="3">
    <source>
        <dbReference type="Proteomes" id="UP000215914"/>
    </source>
</evidence>
<name>A0A251U530_HELAN</name>
<dbReference type="Proteomes" id="UP000215914">
    <property type="component" value="Chromosome 8"/>
</dbReference>
<feature type="region of interest" description="Disordered" evidence="1">
    <location>
        <begin position="299"/>
        <end position="362"/>
    </location>
</feature>
<dbReference type="InParanoid" id="A0A251U530"/>
<proteinExistence type="predicted"/>
<feature type="compositionally biased region" description="Low complexity" evidence="1">
    <location>
        <begin position="616"/>
        <end position="638"/>
    </location>
</feature>
<dbReference type="PANTHER" id="PTHR31008">
    <property type="entry name" value="COP1-INTERACTING PROTEIN-RELATED"/>
    <property type="match status" value="1"/>
</dbReference>
<accession>A0A251U530</accession>
<protein>
    <submittedName>
        <fullName evidence="2">Uncharacterized protein</fullName>
    </submittedName>
</protein>
<evidence type="ECO:0000313" key="2">
    <source>
        <dbReference type="EMBL" id="OTG18458.1"/>
    </source>
</evidence>
<feature type="compositionally biased region" description="Basic and acidic residues" evidence="1">
    <location>
        <begin position="497"/>
        <end position="513"/>
    </location>
</feature>
<feature type="compositionally biased region" description="Basic and acidic residues" evidence="1">
    <location>
        <begin position="521"/>
        <end position="538"/>
    </location>
</feature>
<feature type="compositionally biased region" description="Polar residues" evidence="1">
    <location>
        <begin position="654"/>
        <end position="664"/>
    </location>
</feature>
<gene>
    <name evidence="2" type="ORF">HannXRQ_Chr08g0223291</name>
</gene>
<organism evidence="2 3">
    <name type="scientific">Helianthus annuus</name>
    <name type="common">Common sunflower</name>
    <dbReference type="NCBI Taxonomy" id="4232"/>
    <lineage>
        <taxon>Eukaryota</taxon>
        <taxon>Viridiplantae</taxon>
        <taxon>Streptophyta</taxon>
        <taxon>Embryophyta</taxon>
        <taxon>Tracheophyta</taxon>
        <taxon>Spermatophyta</taxon>
        <taxon>Magnoliopsida</taxon>
        <taxon>eudicotyledons</taxon>
        <taxon>Gunneridae</taxon>
        <taxon>Pentapetalae</taxon>
        <taxon>asterids</taxon>
        <taxon>campanulids</taxon>
        <taxon>Asterales</taxon>
        <taxon>Asteraceae</taxon>
        <taxon>Asteroideae</taxon>
        <taxon>Heliantheae alliance</taxon>
        <taxon>Heliantheae</taxon>
        <taxon>Helianthus</taxon>
    </lineage>
</organism>
<feature type="region of interest" description="Disordered" evidence="1">
    <location>
        <begin position="454"/>
        <end position="708"/>
    </location>
</feature>
<dbReference type="EMBL" id="CM007897">
    <property type="protein sequence ID" value="OTG18458.1"/>
    <property type="molecule type" value="Genomic_DNA"/>
</dbReference>
<keyword evidence="3" id="KW-1185">Reference proteome</keyword>
<feature type="region of interest" description="Disordered" evidence="1">
    <location>
        <begin position="885"/>
        <end position="918"/>
    </location>
</feature>
<evidence type="ECO:0000256" key="1">
    <source>
        <dbReference type="SAM" id="MobiDB-lite"/>
    </source>
</evidence>
<feature type="region of interest" description="Disordered" evidence="1">
    <location>
        <begin position="1020"/>
        <end position="1053"/>
    </location>
</feature>
<feature type="compositionally biased region" description="Basic and acidic residues" evidence="1">
    <location>
        <begin position="561"/>
        <end position="577"/>
    </location>
</feature>
<reference evidence="3" key="1">
    <citation type="journal article" date="2017" name="Nature">
        <title>The sunflower genome provides insights into oil metabolism, flowering and Asterid evolution.</title>
        <authorList>
            <person name="Badouin H."/>
            <person name="Gouzy J."/>
            <person name="Grassa C.J."/>
            <person name="Murat F."/>
            <person name="Staton S.E."/>
            <person name="Cottret L."/>
            <person name="Lelandais-Briere C."/>
            <person name="Owens G.L."/>
            <person name="Carrere S."/>
            <person name="Mayjonade B."/>
            <person name="Legrand L."/>
            <person name="Gill N."/>
            <person name="Kane N.C."/>
            <person name="Bowers J.E."/>
            <person name="Hubner S."/>
            <person name="Bellec A."/>
            <person name="Berard A."/>
            <person name="Berges H."/>
            <person name="Blanchet N."/>
            <person name="Boniface M.C."/>
            <person name="Brunel D."/>
            <person name="Catrice O."/>
            <person name="Chaidir N."/>
            <person name="Claudel C."/>
            <person name="Donnadieu C."/>
            <person name="Faraut T."/>
            <person name="Fievet G."/>
            <person name="Helmstetter N."/>
            <person name="King M."/>
            <person name="Knapp S.J."/>
            <person name="Lai Z."/>
            <person name="Le Paslier M.C."/>
            <person name="Lippi Y."/>
            <person name="Lorenzon L."/>
            <person name="Mandel J.R."/>
            <person name="Marage G."/>
            <person name="Marchand G."/>
            <person name="Marquand E."/>
            <person name="Bret-Mestries E."/>
            <person name="Morien E."/>
            <person name="Nambeesan S."/>
            <person name="Nguyen T."/>
            <person name="Pegot-Espagnet P."/>
            <person name="Pouilly N."/>
            <person name="Raftis F."/>
            <person name="Sallet E."/>
            <person name="Schiex T."/>
            <person name="Thomas J."/>
            <person name="Vandecasteele C."/>
            <person name="Vares D."/>
            <person name="Vear F."/>
            <person name="Vautrin S."/>
            <person name="Crespi M."/>
            <person name="Mangin B."/>
            <person name="Burke J.M."/>
            <person name="Salse J."/>
            <person name="Munos S."/>
            <person name="Vincourt P."/>
            <person name="Rieseberg L.H."/>
            <person name="Langlade N.B."/>
        </authorList>
    </citation>
    <scope>NUCLEOTIDE SEQUENCE [LARGE SCALE GENOMIC DNA]</scope>
    <source>
        <strain evidence="3">cv. SF193</strain>
    </source>
</reference>
<sequence>MDETFFIQPDAHRAFIHSNQSIPTLCEFKSRRCTPRAITLHKKNALSVCPIHSSLLKSKTLAHAPPLNAVRRRISATNQKKQRTFHRIFAAVLMEMEGGIDPDAPLDYVELQIFPCQNRYDAYVCSNNTAVKAASGTLKQLLLHSPRVKDLSSEGANTNFKVLPPDNVNDAEWFTPTTLKRFLHILGSPDIISIGNEITQLEETRRFQLSLSLKAVVDIRSSIDSKNELLRAVDLRLTALKDEVVTAFDQVTRVKCSTKDISDLENFAHHFGAKDIRDILQKFVEMSLFPAVEDSNKSITNCVSPKADQTKRHNSTKDENASLSSDEDQACANRCRSATRSATPRRSASPMRRIQIGRLGSHRAPALTIKNLNHFPAREKLSFQRDVGSSSDEDDNDPDKPAKKNVLKMSVQDKISLFESKQRDQKVDFTKTKKMLKVTVGPNKAVLRRWSSGMGENATQNLENSSLGPISKAPEPDPKPEPNPEPEPESNVTAENVKPHSPEREEKCEKHPNSIEWNQQNEEKLNELLTKIMDDKNKPVRRRSLNSDVTKSKKSTVLKEVSCKQKKDENLRVEASGKKTQKNSTPIMNSRKEALNKPSVLKKTASKPSSLAATRKSWSSSPSPKTPTGPIISTTPTSRKPVGSSTKTEKSQPRSKTLKSTPPNANRHLRNINQNTQSTVTKSTKTSKPKVDQTPEVKPSFYNKVSKKSSVVPLETKPFLRKGSGIGPGVGPGVVKVKSKVVSQPEEASRSLIQTEDNEVVMAIDVGQNEEKCEPQVVSPGPTKCEESVMISPTAWVEEVGNESDNNHDERFGPRVVSLSLGPTKFEEQVMISPTAWVEEVEDESDNNHEETCGPQVVSVSHSPGPTKCEESVTISPTAWVEEVGNESDNNHEETCGPQVVSLSPSPSPGPTQCEESVMISPSAWVEEVEDASDNNHEEEVIPCLLQSESPVKLVAPAGASSSPRVRHSLSQMLLEESSEEADVSEWGNAEHPPALVYQKDSPKGFKRLLKFARKSKAESALLEADDDSGESKVASQNHSKVPERHVSASLNSTKGTRSFFSLSAFRASKTNESKLP</sequence>
<dbReference type="OMA" id="GASEFSW"/>